<keyword evidence="3 6" id="KW-0812">Transmembrane</keyword>
<organism evidence="7 8">
    <name type="scientific">Nonomuraea recticatena</name>
    <dbReference type="NCBI Taxonomy" id="46178"/>
    <lineage>
        <taxon>Bacteria</taxon>
        <taxon>Bacillati</taxon>
        <taxon>Actinomycetota</taxon>
        <taxon>Actinomycetes</taxon>
        <taxon>Streptosporangiales</taxon>
        <taxon>Streptosporangiaceae</taxon>
        <taxon>Nonomuraea</taxon>
    </lineage>
</organism>
<name>A0ABN3R265_9ACTN</name>
<sequence length="263" mass="28020">MGGYRERMLRTLLSPRMLGLHLLVIGVLVSFILLGRWQLGVFEESGKPHASVDPAPVAVETLSRVGAQIEGPAVGRKVTASGSYDAARQLLVADRRPDVAAPGGNVSRGEGYWVLTPLVLPDDTMVPVVRGWVPKADDPAIAVPAGQVTVSGRLRAPEGTDSVQRRAGGVPAGQVQTVSTAELINLWRGEKVRNGFVVAPTPGLTPVKVAPPVTGGTLTWRNLAYAANWWIFAGFAVFMWFHFVRDAVRSSSASKSPEVALEG</sequence>
<feature type="transmembrane region" description="Helical" evidence="6">
    <location>
        <begin position="20"/>
        <end position="39"/>
    </location>
</feature>
<evidence type="ECO:0000256" key="2">
    <source>
        <dbReference type="ARBA" id="ARBA00007165"/>
    </source>
</evidence>
<evidence type="ECO:0000256" key="4">
    <source>
        <dbReference type="ARBA" id="ARBA00022989"/>
    </source>
</evidence>
<evidence type="ECO:0000256" key="1">
    <source>
        <dbReference type="ARBA" id="ARBA00004370"/>
    </source>
</evidence>
<dbReference type="PROSITE" id="PS50895">
    <property type="entry name" value="SURF1"/>
    <property type="match status" value="1"/>
</dbReference>
<feature type="transmembrane region" description="Helical" evidence="6">
    <location>
        <begin position="223"/>
        <end position="244"/>
    </location>
</feature>
<dbReference type="PANTHER" id="PTHR23427:SF2">
    <property type="entry name" value="SURFEIT LOCUS PROTEIN 1"/>
    <property type="match status" value="1"/>
</dbReference>
<dbReference type="Proteomes" id="UP001501666">
    <property type="component" value="Unassembled WGS sequence"/>
</dbReference>
<dbReference type="InterPro" id="IPR002994">
    <property type="entry name" value="Surf1/Shy1"/>
</dbReference>
<comment type="similarity">
    <text evidence="2 6">Belongs to the SURF1 family.</text>
</comment>
<keyword evidence="4 6" id="KW-1133">Transmembrane helix</keyword>
<reference evidence="7 8" key="1">
    <citation type="journal article" date="2019" name="Int. J. Syst. Evol. Microbiol.">
        <title>The Global Catalogue of Microorganisms (GCM) 10K type strain sequencing project: providing services to taxonomists for standard genome sequencing and annotation.</title>
        <authorList>
            <consortium name="The Broad Institute Genomics Platform"/>
            <consortium name="The Broad Institute Genome Sequencing Center for Infectious Disease"/>
            <person name="Wu L."/>
            <person name="Ma J."/>
        </authorList>
    </citation>
    <scope>NUCLEOTIDE SEQUENCE [LARGE SCALE GENOMIC DNA]</scope>
    <source>
        <strain evidence="7 8">JCM 6835</strain>
    </source>
</reference>
<evidence type="ECO:0000256" key="5">
    <source>
        <dbReference type="ARBA" id="ARBA00023136"/>
    </source>
</evidence>
<comment type="subcellular location">
    <subcellularLocation>
        <location evidence="6">Cell membrane</location>
        <topology evidence="6">Multi-pass membrane protein</topology>
    </subcellularLocation>
    <subcellularLocation>
        <location evidence="1">Membrane</location>
    </subcellularLocation>
</comment>
<dbReference type="CDD" id="cd06662">
    <property type="entry name" value="SURF1"/>
    <property type="match status" value="1"/>
</dbReference>
<gene>
    <name evidence="7" type="ORF">GCM10010412_000970</name>
</gene>
<dbReference type="Pfam" id="PF02104">
    <property type="entry name" value="SURF1"/>
    <property type="match status" value="1"/>
</dbReference>
<comment type="caution">
    <text evidence="7">The sequence shown here is derived from an EMBL/GenBank/DDBJ whole genome shotgun (WGS) entry which is preliminary data.</text>
</comment>
<dbReference type="EMBL" id="BAAATE010000001">
    <property type="protein sequence ID" value="GAA2641745.1"/>
    <property type="molecule type" value="Genomic_DNA"/>
</dbReference>
<evidence type="ECO:0000256" key="6">
    <source>
        <dbReference type="RuleBase" id="RU363076"/>
    </source>
</evidence>
<keyword evidence="5 6" id="KW-0472">Membrane</keyword>
<evidence type="ECO:0000313" key="8">
    <source>
        <dbReference type="Proteomes" id="UP001501666"/>
    </source>
</evidence>
<accession>A0ABN3R265</accession>
<keyword evidence="8" id="KW-1185">Reference proteome</keyword>
<keyword evidence="6" id="KW-1003">Cell membrane</keyword>
<dbReference type="PANTHER" id="PTHR23427">
    <property type="entry name" value="SURFEIT LOCUS PROTEIN"/>
    <property type="match status" value="1"/>
</dbReference>
<evidence type="ECO:0000256" key="3">
    <source>
        <dbReference type="ARBA" id="ARBA00022692"/>
    </source>
</evidence>
<proteinExistence type="inferred from homology"/>
<dbReference type="InterPro" id="IPR045214">
    <property type="entry name" value="Surf1/Surf4"/>
</dbReference>
<evidence type="ECO:0000313" key="7">
    <source>
        <dbReference type="EMBL" id="GAA2641745.1"/>
    </source>
</evidence>
<protein>
    <recommendedName>
        <fullName evidence="6">SURF1-like protein</fullName>
    </recommendedName>
</protein>